<dbReference type="PROSITE" id="PS50931">
    <property type="entry name" value="HTH_LYSR"/>
    <property type="match status" value="1"/>
</dbReference>
<keyword evidence="9" id="KW-1185">Reference proteome</keyword>
<feature type="domain" description="HTH lysR-type" evidence="5">
    <location>
        <begin position="1"/>
        <end position="58"/>
    </location>
</feature>
<dbReference type="EMBL" id="LT906464">
    <property type="protein sequence ID" value="SNV98555.1"/>
    <property type="molecule type" value="Genomic_DNA"/>
</dbReference>
<proteinExistence type="inferred from homology"/>
<dbReference type="RefSeq" id="WP_095115064.1">
    <property type="nucleotide sequence ID" value="NZ_BMCB01000002.1"/>
</dbReference>
<evidence type="ECO:0000259" key="5">
    <source>
        <dbReference type="PROSITE" id="PS50931"/>
    </source>
</evidence>
<evidence type="ECO:0000313" key="7">
    <source>
        <dbReference type="EMBL" id="SNV98555.1"/>
    </source>
</evidence>
<dbReference type="AlphaFoldDB" id="A0A240BS69"/>
<reference evidence="6" key="4">
    <citation type="submission" date="2024-05" db="EMBL/GenBank/DDBJ databases">
        <authorList>
            <person name="Sun Q."/>
            <person name="Sedlacek I."/>
        </authorList>
    </citation>
    <scope>NUCLEOTIDE SEQUENCE</scope>
    <source>
        <strain evidence="6">CCM 4175</strain>
    </source>
</reference>
<protein>
    <submittedName>
        <fullName evidence="6 7">Transcriptional regulator</fullName>
    </submittedName>
</protein>
<evidence type="ECO:0000313" key="9">
    <source>
        <dbReference type="Proteomes" id="UP000652995"/>
    </source>
</evidence>
<dbReference type="SUPFAM" id="SSF53850">
    <property type="entry name" value="Periplasmic binding protein-like II"/>
    <property type="match status" value="1"/>
</dbReference>
<reference evidence="6" key="1">
    <citation type="journal article" date="2014" name="Int. J. Syst. Evol. Microbiol.">
        <title>Complete genome of a new Firmicutes species belonging to the dominant human colonic microbiota ('Ruminococcus bicirculans') reveals two chromosomes and a selective capacity to utilize plant glucans.</title>
        <authorList>
            <consortium name="NISC Comparative Sequencing Program"/>
            <person name="Wegmann U."/>
            <person name="Louis P."/>
            <person name="Goesmann A."/>
            <person name="Henrissat B."/>
            <person name="Duncan S.H."/>
            <person name="Flint H.J."/>
        </authorList>
    </citation>
    <scope>NUCLEOTIDE SEQUENCE</scope>
    <source>
        <strain evidence="6">CCM 4175</strain>
    </source>
</reference>
<dbReference type="OrthoDB" id="9803735at2"/>
<dbReference type="InterPro" id="IPR000847">
    <property type="entry name" value="LysR_HTH_N"/>
</dbReference>
<evidence type="ECO:0000313" key="8">
    <source>
        <dbReference type="Proteomes" id="UP000243706"/>
    </source>
</evidence>
<dbReference type="Pfam" id="PF03466">
    <property type="entry name" value="LysR_substrate"/>
    <property type="match status" value="1"/>
</dbReference>
<evidence type="ECO:0000256" key="4">
    <source>
        <dbReference type="ARBA" id="ARBA00023163"/>
    </source>
</evidence>
<dbReference type="InterPro" id="IPR036388">
    <property type="entry name" value="WH-like_DNA-bd_sf"/>
</dbReference>
<dbReference type="CDD" id="cd05466">
    <property type="entry name" value="PBP2_LTTR_substrate"/>
    <property type="match status" value="1"/>
</dbReference>
<dbReference type="Pfam" id="PF00126">
    <property type="entry name" value="HTH_1"/>
    <property type="match status" value="1"/>
</dbReference>
<dbReference type="InterPro" id="IPR036390">
    <property type="entry name" value="WH_DNA-bd_sf"/>
</dbReference>
<dbReference type="GO" id="GO:0003700">
    <property type="term" value="F:DNA-binding transcription factor activity"/>
    <property type="evidence" value="ECO:0007669"/>
    <property type="project" value="InterPro"/>
</dbReference>
<name>A0A240BS69_9STAP</name>
<dbReference type="PRINTS" id="PR00039">
    <property type="entry name" value="HTHLYSR"/>
</dbReference>
<keyword evidence="4" id="KW-0804">Transcription</keyword>
<gene>
    <name evidence="7" type="primary">gltC</name>
    <name evidence="6" type="ORF">GCM10007183_02910</name>
    <name evidence="7" type="ORF">SAMEA4412661_00089</name>
</gene>
<evidence type="ECO:0000256" key="2">
    <source>
        <dbReference type="ARBA" id="ARBA00023015"/>
    </source>
</evidence>
<keyword evidence="2" id="KW-0805">Transcription regulation</keyword>
<dbReference type="Gene3D" id="1.10.10.10">
    <property type="entry name" value="Winged helix-like DNA-binding domain superfamily/Winged helix DNA-binding domain"/>
    <property type="match status" value="1"/>
</dbReference>
<dbReference type="FunFam" id="1.10.10.10:FF:000001">
    <property type="entry name" value="LysR family transcriptional regulator"/>
    <property type="match status" value="1"/>
</dbReference>
<organism evidence="7 8">
    <name type="scientific">Staphylococcus muscae</name>
    <dbReference type="NCBI Taxonomy" id="1294"/>
    <lineage>
        <taxon>Bacteria</taxon>
        <taxon>Bacillati</taxon>
        <taxon>Bacillota</taxon>
        <taxon>Bacilli</taxon>
        <taxon>Bacillales</taxon>
        <taxon>Staphylococcaceae</taxon>
        <taxon>Staphylococcus</taxon>
    </lineage>
</organism>
<sequence>MENRVLRYFLTVVSEGNISAAAQLLHVTQPTLSRQLKGLEEELDVTLFKRKGKHMTLTQEGRYLAEQAKNILNLVDATTSNLAKSHDMYGTVTIGLAESRAVISIAKAIKDVQQTYANTRFHIQSGNAQQVLEQLDNGLLDYGVIVEPINKVEYETLSLNDEDVWGVLTQKDGPLAQYESVTATQLVGLPLIVSAQQGTTRMLANKLGLDETSLDIVAQYNLLYNASLLVQEHVGHAVTLDGIINTTGTDLIFLPLKPQITSKLSVIWKRGKPLSTSAQFFLERLKLILSSDV</sequence>
<dbReference type="PANTHER" id="PTHR30419:SF8">
    <property type="entry name" value="NITROGEN ASSIMILATION TRANSCRIPTIONAL ACTIVATOR-RELATED"/>
    <property type="match status" value="1"/>
</dbReference>
<dbReference type="PANTHER" id="PTHR30419">
    <property type="entry name" value="HTH-TYPE TRANSCRIPTIONAL REGULATOR YBHD"/>
    <property type="match status" value="1"/>
</dbReference>
<dbReference type="InterPro" id="IPR005119">
    <property type="entry name" value="LysR_subst-bd"/>
</dbReference>
<keyword evidence="3" id="KW-0238">DNA-binding</keyword>
<evidence type="ECO:0000313" key="6">
    <source>
        <dbReference type="EMBL" id="GGA82152.1"/>
    </source>
</evidence>
<dbReference type="SUPFAM" id="SSF46785">
    <property type="entry name" value="Winged helix' DNA-binding domain"/>
    <property type="match status" value="1"/>
</dbReference>
<dbReference type="GO" id="GO:0003677">
    <property type="term" value="F:DNA binding"/>
    <property type="evidence" value="ECO:0007669"/>
    <property type="project" value="UniProtKB-KW"/>
</dbReference>
<comment type="similarity">
    <text evidence="1">Belongs to the LysR transcriptional regulatory family.</text>
</comment>
<dbReference type="Proteomes" id="UP000243706">
    <property type="component" value="Chromosome 1"/>
</dbReference>
<dbReference type="Proteomes" id="UP000652995">
    <property type="component" value="Unassembled WGS sequence"/>
</dbReference>
<dbReference type="EMBL" id="BMCB01000002">
    <property type="protein sequence ID" value="GGA82152.1"/>
    <property type="molecule type" value="Genomic_DNA"/>
</dbReference>
<dbReference type="KEGG" id="smus:C7J88_07615"/>
<reference evidence="7 8" key="2">
    <citation type="submission" date="2017-06" db="EMBL/GenBank/DDBJ databases">
        <authorList>
            <consortium name="Pathogen Informatics"/>
        </authorList>
    </citation>
    <scope>NUCLEOTIDE SEQUENCE [LARGE SCALE GENOMIC DNA]</scope>
    <source>
        <strain evidence="7 8">NCTC13833</strain>
    </source>
</reference>
<dbReference type="Gene3D" id="3.40.190.290">
    <property type="match status" value="1"/>
</dbReference>
<evidence type="ECO:0000256" key="1">
    <source>
        <dbReference type="ARBA" id="ARBA00009437"/>
    </source>
</evidence>
<reference evidence="9" key="3">
    <citation type="journal article" date="2019" name="Int. J. Syst. Evol. Microbiol.">
        <title>The Global Catalogue of Microorganisms (GCM) 10K type strain sequencing project: providing services to taxonomists for standard genome sequencing and annotation.</title>
        <authorList>
            <consortium name="The Broad Institute Genomics Platform"/>
            <consortium name="The Broad Institute Genome Sequencing Center for Infectious Disease"/>
            <person name="Wu L."/>
            <person name="Ma J."/>
        </authorList>
    </citation>
    <scope>NUCLEOTIDE SEQUENCE [LARGE SCALE GENOMIC DNA]</scope>
    <source>
        <strain evidence="9">CCM 4175</strain>
    </source>
</reference>
<accession>A0A240BS69</accession>
<dbReference type="InterPro" id="IPR050950">
    <property type="entry name" value="HTH-type_LysR_regulators"/>
</dbReference>
<dbReference type="GO" id="GO:0005829">
    <property type="term" value="C:cytosol"/>
    <property type="evidence" value="ECO:0007669"/>
    <property type="project" value="TreeGrafter"/>
</dbReference>
<evidence type="ECO:0000256" key="3">
    <source>
        <dbReference type="ARBA" id="ARBA00023125"/>
    </source>
</evidence>